<dbReference type="EMBL" id="JBEPTQ010000001">
    <property type="protein sequence ID" value="MET4716240.1"/>
    <property type="molecule type" value="Genomic_DNA"/>
</dbReference>
<evidence type="ECO:0000313" key="2">
    <source>
        <dbReference type="Proteomes" id="UP001549291"/>
    </source>
</evidence>
<evidence type="ECO:0000313" key="1">
    <source>
        <dbReference type="EMBL" id="MET4716240.1"/>
    </source>
</evidence>
<sequence>MFVPMETREDFLLKLATVLDDVGSNQKLIIRDRYIERAFGGTRAIAIAEVEVFARAHGCTFRYNRIKRQGEFTRAYPAGGRA</sequence>
<accession>A0ABV2RH32</accession>
<comment type="caution">
    <text evidence="1">The sequence shown here is derived from an EMBL/GenBank/DDBJ whole genome shotgun (WGS) entry which is preliminary data.</text>
</comment>
<protein>
    <submittedName>
        <fullName evidence="1">Uncharacterized protein</fullName>
    </submittedName>
</protein>
<dbReference type="Proteomes" id="UP001549291">
    <property type="component" value="Unassembled WGS sequence"/>
</dbReference>
<organism evidence="1 2">
    <name type="scientific">Bradyrhizobium japonicum</name>
    <dbReference type="NCBI Taxonomy" id="375"/>
    <lineage>
        <taxon>Bacteria</taxon>
        <taxon>Pseudomonadati</taxon>
        <taxon>Pseudomonadota</taxon>
        <taxon>Alphaproteobacteria</taxon>
        <taxon>Hyphomicrobiales</taxon>
        <taxon>Nitrobacteraceae</taxon>
        <taxon>Bradyrhizobium</taxon>
    </lineage>
</organism>
<dbReference type="RefSeq" id="WP_354269940.1">
    <property type="nucleotide sequence ID" value="NZ_JBEPTQ010000001.1"/>
</dbReference>
<reference evidence="1 2" key="1">
    <citation type="submission" date="2024-06" db="EMBL/GenBank/DDBJ databases">
        <title>Genomic Encyclopedia of Type Strains, Phase V (KMG-V): Genome sequencing to study the core and pangenomes of soil and plant-associated prokaryotes.</title>
        <authorList>
            <person name="Whitman W."/>
        </authorList>
    </citation>
    <scope>NUCLEOTIDE SEQUENCE [LARGE SCALE GENOMIC DNA]</scope>
    <source>
        <strain evidence="1 2">USDA 160</strain>
    </source>
</reference>
<proteinExistence type="predicted"/>
<gene>
    <name evidence="1" type="ORF">ABIF63_000343</name>
</gene>
<keyword evidence="2" id="KW-1185">Reference proteome</keyword>
<name>A0ABV2RH32_BRAJP</name>